<evidence type="ECO:0000313" key="7">
    <source>
        <dbReference type="EMBL" id="MBB5224694.1"/>
    </source>
</evidence>
<dbReference type="Proteomes" id="UP000518887">
    <property type="component" value="Unassembled WGS sequence"/>
</dbReference>
<name>A0A7W8G6E5_9SPIR</name>
<dbReference type="PANTHER" id="PTHR33931:SF2">
    <property type="entry name" value="HOLIN-LIKE PROTEIN CIDA"/>
    <property type="match status" value="1"/>
</dbReference>
<proteinExistence type="predicted"/>
<evidence type="ECO:0000256" key="5">
    <source>
        <dbReference type="ARBA" id="ARBA00023136"/>
    </source>
</evidence>
<keyword evidence="8" id="KW-1185">Reference proteome</keyword>
<dbReference type="EMBL" id="JACHFQ010000001">
    <property type="protein sequence ID" value="MBB5224694.1"/>
    <property type="molecule type" value="Genomic_DNA"/>
</dbReference>
<evidence type="ECO:0000256" key="2">
    <source>
        <dbReference type="ARBA" id="ARBA00022475"/>
    </source>
</evidence>
<accession>A0A7W8G6E5</accession>
<gene>
    <name evidence="7" type="ORF">HNP76_000034</name>
</gene>
<dbReference type="AlphaFoldDB" id="A0A7W8G6E5"/>
<protein>
    <submittedName>
        <fullName evidence="7">Holin-like protein</fullName>
    </submittedName>
</protein>
<comment type="caution">
    <text evidence="7">The sequence shown here is derived from an EMBL/GenBank/DDBJ whole genome shotgun (WGS) entry which is preliminary data.</text>
</comment>
<feature type="transmembrane region" description="Helical" evidence="6">
    <location>
        <begin position="7"/>
        <end position="24"/>
    </location>
</feature>
<dbReference type="InterPro" id="IPR005538">
    <property type="entry name" value="LrgA/CidA"/>
</dbReference>
<keyword evidence="4 6" id="KW-1133">Transmembrane helix</keyword>
<feature type="transmembrane region" description="Helical" evidence="6">
    <location>
        <begin position="87"/>
        <end position="111"/>
    </location>
</feature>
<feature type="transmembrane region" description="Helical" evidence="6">
    <location>
        <begin position="30"/>
        <end position="47"/>
    </location>
</feature>
<dbReference type="PANTHER" id="PTHR33931">
    <property type="entry name" value="HOLIN-LIKE PROTEIN CIDA-RELATED"/>
    <property type="match status" value="1"/>
</dbReference>
<reference evidence="7 8" key="1">
    <citation type="submission" date="2020-08" db="EMBL/GenBank/DDBJ databases">
        <title>Genomic Encyclopedia of Type Strains, Phase IV (KMG-IV): sequencing the most valuable type-strain genomes for metagenomic binning, comparative biology and taxonomic classification.</title>
        <authorList>
            <person name="Goeker M."/>
        </authorList>
    </citation>
    <scope>NUCLEOTIDE SEQUENCE [LARGE SCALE GENOMIC DNA]</scope>
    <source>
        <strain evidence="7 8">DSM 103462</strain>
    </source>
</reference>
<dbReference type="Pfam" id="PF03788">
    <property type="entry name" value="LrgA"/>
    <property type="match status" value="1"/>
</dbReference>
<evidence type="ECO:0000256" key="1">
    <source>
        <dbReference type="ARBA" id="ARBA00004651"/>
    </source>
</evidence>
<evidence type="ECO:0000256" key="4">
    <source>
        <dbReference type="ARBA" id="ARBA00022989"/>
    </source>
</evidence>
<dbReference type="RefSeq" id="WP_184656300.1">
    <property type="nucleotide sequence ID" value="NZ_JACHFQ010000001.1"/>
</dbReference>
<feature type="transmembrane region" description="Helical" evidence="6">
    <location>
        <begin position="59"/>
        <end position="81"/>
    </location>
</feature>
<keyword evidence="2" id="KW-1003">Cell membrane</keyword>
<keyword evidence="3 6" id="KW-0812">Transmembrane</keyword>
<comment type="subcellular location">
    <subcellularLocation>
        <location evidence="1">Cell membrane</location>
        <topology evidence="1">Multi-pass membrane protein</topology>
    </subcellularLocation>
</comment>
<sequence>MKFVKQFTILVTVCFIGEILYRIIPLPVPASIYGLVLMFLALQAKIMPLSAVDQASDAILSIMPLLFIPSTVGLILAWDILKARWLQFLLMGIVGSIVVFFAAGHVTQLVIRIMKKFNGKEGQHD</sequence>
<evidence type="ECO:0000256" key="6">
    <source>
        <dbReference type="SAM" id="Phobius"/>
    </source>
</evidence>
<organism evidence="7 8">
    <name type="scientific">Treponema ruminis</name>
    <dbReference type="NCBI Taxonomy" id="744515"/>
    <lineage>
        <taxon>Bacteria</taxon>
        <taxon>Pseudomonadati</taxon>
        <taxon>Spirochaetota</taxon>
        <taxon>Spirochaetia</taxon>
        <taxon>Spirochaetales</taxon>
        <taxon>Treponemataceae</taxon>
        <taxon>Treponema</taxon>
    </lineage>
</organism>
<evidence type="ECO:0000256" key="3">
    <source>
        <dbReference type="ARBA" id="ARBA00022692"/>
    </source>
</evidence>
<evidence type="ECO:0000313" key="8">
    <source>
        <dbReference type="Proteomes" id="UP000518887"/>
    </source>
</evidence>
<dbReference type="GO" id="GO:0005886">
    <property type="term" value="C:plasma membrane"/>
    <property type="evidence" value="ECO:0007669"/>
    <property type="project" value="UniProtKB-SubCell"/>
</dbReference>
<keyword evidence="5 6" id="KW-0472">Membrane</keyword>